<organism evidence="1 2">
    <name type="scientific">Globodera rostochiensis</name>
    <name type="common">Golden nematode worm</name>
    <name type="synonym">Heterodera rostochiensis</name>
    <dbReference type="NCBI Taxonomy" id="31243"/>
    <lineage>
        <taxon>Eukaryota</taxon>
        <taxon>Metazoa</taxon>
        <taxon>Ecdysozoa</taxon>
        <taxon>Nematoda</taxon>
        <taxon>Chromadorea</taxon>
        <taxon>Rhabditida</taxon>
        <taxon>Tylenchina</taxon>
        <taxon>Tylenchomorpha</taxon>
        <taxon>Tylenchoidea</taxon>
        <taxon>Heteroderidae</taxon>
        <taxon>Heteroderinae</taxon>
        <taxon>Globodera</taxon>
    </lineage>
</organism>
<name>A0A914HKR7_GLORO</name>
<proteinExistence type="predicted"/>
<sequence length="134" mass="15445">MAKSGWEQWRCVNLDLPGLSRNKCLGIATMIDPRYKMKFFEAYLTDSHRKVLEQAAAEMSRQSRKVQKMLNRKNEDMTHTAPGFEPDYITKFGPTHTVNCSSRRVPCRAASVKGDNVRELIFLQSNLPIVDFDY</sequence>
<reference evidence="2" key="1">
    <citation type="submission" date="2022-11" db="UniProtKB">
        <authorList>
            <consortium name="WormBaseParasite"/>
        </authorList>
    </citation>
    <scope>IDENTIFICATION</scope>
</reference>
<accession>A0A914HKR7</accession>
<evidence type="ECO:0000313" key="1">
    <source>
        <dbReference type="Proteomes" id="UP000887572"/>
    </source>
</evidence>
<dbReference type="AlphaFoldDB" id="A0A914HKR7"/>
<keyword evidence="1" id="KW-1185">Reference proteome</keyword>
<protein>
    <submittedName>
        <fullName evidence="2">Uncharacterized protein</fullName>
    </submittedName>
</protein>
<evidence type="ECO:0000313" key="2">
    <source>
        <dbReference type="WBParaSite" id="Gr19_v10_g2384.t1"/>
    </source>
</evidence>
<dbReference type="Proteomes" id="UP000887572">
    <property type="component" value="Unplaced"/>
</dbReference>
<dbReference type="WBParaSite" id="Gr19_v10_g2384.t1">
    <property type="protein sequence ID" value="Gr19_v10_g2384.t1"/>
    <property type="gene ID" value="Gr19_v10_g2384"/>
</dbReference>